<keyword evidence="1" id="KW-0812">Transmembrane</keyword>
<comment type="caution">
    <text evidence="3">The sequence shown here is derived from an EMBL/GenBank/DDBJ whole genome shotgun (WGS) entry which is preliminary data.</text>
</comment>
<evidence type="ECO:0000256" key="1">
    <source>
        <dbReference type="SAM" id="Phobius"/>
    </source>
</evidence>
<keyword evidence="1" id="KW-0472">Membrane</keyword>
<evidence type="ECO:0000313" key="3">
    <source>
        <dbReference type="EMBL" id="OQR90348.1"/>
    </source>
</evidence>
<dbReference type="EMBL" id="JNBR01000636">
    <property type="protein sequence ID" value="OQR90348.1"/>
    <property type="molecule type" value="Genomic_DNA"/>
</dbReference>
<dbReference type="OrthoDB" id="102442at2759"/>
<feature type="transmembrane region" description="Helical" evidence="1">
    <location>
        <begin position="203"/>
        <end position="221"/>
    </location>
</feature>
<feature type="domain" description="LTD" evidence="2">
    <location>
        <begin position="19"/>
        <end position="148"/>
    </location>
</feature>
<dbReference type="InterPro" id="IPR001322">
    <property type="entry name" value="Lamin_tail_dom"/>
</dbReference>
<proteinExistence type="predicted"/>
<accession>A0A1V9YX54</accession>
<dbReference type="PROSITE" id="PS51841">
    <property type="entry name" value="LTD"/>
    <property type="match status" value="1"/>
</dbReference>
<evidence type="ECO:0000259" key="2">
    <source>
        <dbReference type="PROSITE" id="PS51841"/>
    </source>
</evidence>
<keyword evidence="4" id="KW-1185">Reference proteome</keyword>
<evidence type="ECO:0000313" key="4">
    <source>
        <dbReference type="Proteomes" id="UP000243579"/>
    </source>
</evidence>
<feature type="transmembrane region" description="Helical" evidence="1">
    <location>
        <begin position="360"/>
        <end position="388"/>
    </location>
</feature>
<dbReference type="SUPFAM" id="SSF74853">
    <property type="entry name" value="Lamin A/C globular tail domain"/>
    <property type="match status" value="1"/>
</dbReference>
<sequence length="401" mass="44076">MTSGKLRRVVLPSLDRRVARATMQINSPTPMQDVYLSRADVDAQWVVVSNPSGQDVDLSGYTLTDEAGTRVFRFPRGYVILAGEETTLWCAPGAPTFHSKNLVARYLLWTHEDGSLSSAPFYDPNDSLHEAILLDPYLNEVASLQISSTGHKTFRVLGSQSLLFALARPRTASYVFARYRNVTSDASTITNFVAILFTPLIELGRLFLLFLLLLQVLWTPATSNPRLLVFGFACDVAARIGCLCIRNAALASLMAQMSVAVDQFHVVCVYLALEQAYPTSAAIFRSLLTTELAVNLVGIAGAGAHRVTKHSRWHPMHTAIEAQIYHHPLVAAGCYLGKEALLFLLLLKASLMAPSLLLDFIMYLCVPLFCVSTAITVARGTTVALHVVDLSLARLRSRCEY</sequence>
<protein>
    <recommendedName>
        <fullName evidence="2">LTD domain-containing protein</fullName>
    </recommendedName>
</protein>
<dbReference type="AlphaFoldDB" id="A0A1V9YX54"/>
<name>A0A1V9YX54_ACHHY</name>
<dbReference type="Proteomes" id="UP000243579">
    <property type="component" value="Unassembled WGS sequence"/>
</dbReference>
<dbReference type="Gene3D" id="2.60.40.1260">
    <property type="entry name" value="Lamin Tail domain"/>
    <property type="match status" value="1"/>
</dbReference>
<dbReference type="Pfam" id="PF00932">
    <property type="entry name" value="LTD"/>
    <property type="match status" value="1"/>
</dbReference>
<feature type="transmembrane region" description="Helical" evidence="1">
    <location>
        <begin position="283"/>
        <end position="304"/>
    </location>
</feature>
<gene>
    <name evidence="3" type="ORF">ACHHYP_05617</name>
</gene>
<dbReference type="InterPro" id="IPR036415">
    <property type="entry name" value="Lamin_tail_dom_sf"/>
</dbReference>
<organism evidence="3 4">
    <name type="scientific">Achlya hypogyna</name>
    <name type="common">Oomycete</name>
    <name type="synonym">Protoachlya hypogyna</name>
    <dbReference type="NCBI Taxonomy" id="1202772"/>
    <lineage>
        <taxon>Eukaryota</taxon>
        <taxon>Sar</taxon>
        <taxon>Stramenopiles</taxon>
        <taxon>Oomycota</taxon>
        <taxon>Saprolegniomycetes</taxon>
        <taxon>Saprolegniales</taxon>
        <taxon>Achlyaceae</taxon>
        <taxon>Achlya</taxon>
    </lineage>
</organism>
<keyword evidence="1" id="KW-1133">Transmembrane helix</keyword>
<feature type="transmembrane region" description="Helical" evidence="1">
    <location>
        <begin position="325"/>
        <end position="348"/>
    </location>
</feature>
<reference evidence="3 4" key="1">
    <citation type="journal article" date="2014" name="Genome Biol. Evol.">
        <title>The secreted proteins of Achlya hypogyna and Thraustotheca clavata identify the ancestral oomycete secretome and reveal gene acquisitions by horizontal gene transfer.</title>
        <authorList>
            <person name="Misner I."/>
            <person name="Blouin N."/>
            <person name="Leonard G."/>
            <person name="Richards T.A."/>
            <person name="Lane C.E."/>
        </authorList>
    </citation>
    <scope>NUCLEOTIDE SEQUENCE [LARGE SCALE GENOMIC DNA]</scope>
    <source>
        <strain evidence="3 4">ATCC 48635</strain>
    </source>
</reference>